<dbReference type="Pfam" id="PF00300">
    <property type="entry name" value="His_Phos_1"/>
    <property type="match status" value="1"/>
</dbReference>
<dbReference type="CDD" id="cd07067">
    <property type="entry name" value="HP_PGM_like"/>
    <property type="match status" value="1"/>
</dbReference>
<dbReference type="Gene3D" id="3.40.50.1240">
    <property type="entry name" value="Phosphoglycerate mutase-like"/>
    <property type="match status" value="1"/>
</dbReference>
<protein>
    <submittedName>
        <fullName evidence="1">SixA phosphatase family protein</fullName>
    </submittedName>
</protein>
<accession>A0ABW5NC19</accession>
<dbReference type="EMBL" id="JBHULX010000039">
    <property type="protein sequence ID" value="MFD2592990.1"/>
    <property type="molecule type" value="Genomic_DNA"/>
</dbReference>
<gene>
    <name evidence="1" type="ORF">ACFSTE_19290</name>
</gene>
<dbReference type="SMART" id="SM00855">
    <property type="entry name" value="PGAM"/>
    <property type="match status" value="1"/>
</dbReference>
<evidence type="ECO:0000313" key="1">
    <source>
        <dbReference type="EMBL" id="MFD2592990.1"/>
    </source>
</evidence>
<dbReference type="PANTHER" id="PTHR47623:SF1">
    <property type="entry name" value="OS09G0287300 PROTEIN"/>
    <property type="match status" value="1"/>
</dbReference>
<proteinExistence type="predicted"/>
<dbReference type="InterPro" id="IPR013078">
    <property type="entry name" value="His_Pase_superF_clade-1"/>
</dbReference>
<name>A0ABW5NC19_9FLAO</name>
<dbReference type="PANTHER" id="PTHR47623">
    <property type="entry name" value="OS09G0287300 PROTEIN"/>
    <property type="match status" value="1"/>
</dbReference>
<dbReference type="InterPro" id="IPR029033">
    <property type="entry name" value="His_PPase_superfam"/>
</dbReference>
<sequence length="161" mass="18259">MKTLYLIRHAKSSWEFDLEDHKRPLNSRGLKDAKRIGEKLETTVKMVDRVLCSTATRAKQTAEIITPYLKIKDEQVHFVPELYDFNGAQVMKVIKECDNEVTSLIIFGHNHALTSLVNLLGSQMIDNLPTAGVVGIEFDVDQWGKIDVGNILLSVFPKHLR</sequence>
<dbReference type="RefSeq" id="WP_378255177.1">
    <property type="nucleotide sequence ID" value="NZ_JBHSJV010000001.1"/>
</dbReference>
<organism evidence="1 2">
    <name type="scientific">Aquimarina hainanensis</name>
    <dbReference type="NCBI Taxonomy" id="1578017"/>
    <lineage>
        <taxon>Bacteria</taxon>
        <taxon>Pseudomonadati</taxon>
        <taxon>Bacteroidota</taxon>
        <taxon>Flavobacteriia</taxon>
        <taxon>Flavobacteriales</taxon>
        <taxon>Flavobacteriaceae</taxon>
        <taxon>Aquimarina</taxon>
    </lineage>
</organism>
<dbReference type="Proteomes" id="UP001597459">
    <property type="component" value="Unassembled WGS sequence"/>
</dbReference>
<comment type="caution">
    <text evidence="1">The sequence shown here is derived from an EMBL/GenBank/DDBJ whole genome shotgun (WGS) entry which is preliminary data.</text>
</comment>
<keyword evidence="2" id="KW-1185">Reference proteome</keyword>
<dbReference type="SUPFAM" id="SSF53254">
    <property type="entry name" value="Phosphoglycerate mutase-like"/>
    <property type="match status" value="1"/>
</dbReference>
<evidence type="ECO:0000313" key="2">
    <source>
        <dbReference type="Proteomes" id="UP001597459"/>
    </source>
</evidence>
<reference evidence="2" key="1">
    <citation type="journal article" date="2019" name="Int. J. Syst. Evol. Microbiol.">
        <title>The Global Catalogue of Microorganisms (GCM) 10K type strain sequencing project: providing services to taxonomists for standard genome sequencing and annotation.</title>
        <authorList>
            <consortium name="The Broad Institute Genomics Platform"/>
            <consortium name="The Broad Institute Genome Sequencing Center for Infectious Disease"/>
            <person name="Wu L."/>
            <person name="Ma J."/>
        </authorList>
    </citation>
    <scope>NUCLEOTIDE SEQUENCE [LARGE SCALE GENOMIC DNA]</scope>
    <source>
        <strain evidence="2">KCTC 42423</strain>
    </source>
</reference>